<dbReference type="Pfam" id="PF00082">
    <property type="entry name" value="Peptidase_S8"/>
    <property type="match status" value="1"/>
</dbReference>
<feature type="active site" description="Charge relay system" evidence="5">
    <location>
        <position position="377"/>
    </location>
</feature>
<dbReference type="CDD" id="cd04077">
    <property type="entry name" value="Peptidases_S8_PCSK9_ProteinaseK_like"/>
    <property type="match status" value="1"/>
</dbReference>
<feature type="active site" description="Charge relay system" evidence="5">
    <location>
        <position position="186"/>
    </location>
</feature>
<dbReference type="STRING" id="109895.A0A507DT71"/>
<keyword evidence="2 5" id="KW-0645">Protease</keyword>
<dbReference type="InterPro" id="IPR015500">
    <property type="entry name" value="Peptidase_S8_subtilisin-rel"/>
</dbReference>
<dbReference type="InterPro" id="IPR022398">
    <property type="entry name" value="Peptidase_S8_His-AS"/>
</dbReference>
<name>A0A507DT71_9FUNG</name>
<dbReference type="Proteomes" id="UP000318582">
    <property type="component" value="Unassembled WGS sequence"/>
</dbReference>
<dbReference type="InterPro" id="IPR050131">
    <property type="entry name" value="Peptidase_S8_subtilisin-like"/>
</dbReference>
<dbReference type="SUPFAM" id="SSF52743">
    <property type="entry name" value="Subtilisin-like"/>
    <property type="match status" value="1"/>
</dbReference>
<reference evidence="7 8" key="1">
    <citation type="journal article" date="2019" name="Sci. Rep.">
        <title>Comparative genomics of chytrid fungi reveal insights into the obligate biotrophic and pathogenic lifestyle of Synchytrium endobioticum.</title>
        <authorList>
            <person name="van de Vossenberg B.T.L.H."/>
            <person name="Warris S."/>
            <person name="Nguyen H.D.T."/>
            <person name="van Gent-Pelzer M.P.E."/>
            <person name="Joly D.L."/>
            <person name="van de Geest H.C."/>
            <person name="Bonants P.J.M."/>
            <person name="Smith D.S."/>
            <person name="Levesque C.A."/>
            <person name="van der Lee T.A.J."/>
        </authorList>
    </citation>
    <scope>NUCLEOTIDE SEQUENCE [LARGE SCALE GENOMIC DNA]</scope>
    <source>
        <strain evidence="7 8">CBS 809.83</strain>
    </source>
</reference>
<dbReference type="GO" id="GO:0006508">
    <property type="term" value="P:proteolysis"/>
    <property type="evidence" value="ECO:0007669"/>
    <property type="project" value="UniProtKB-KW"/>
</dbReference>
<dbReference type="EMBL" id="QEAQ01000132">
    <property type="protein sequence ID" value="TPX54949.1"/>
    <property type="molecule type" value="Genomic_DNA"/>
</dbReference>
<evidence type="ECO:0000256" key="5">
    <source>
        <dbReference type="PROSITE-ProRule" id="PRU01240"/>
    </source>
</evidence>
<dbReference type="PANTHER" id="PTHR43806:SF11">
    <property type="entry name" value="CEREVISIN-RELATED"/>
    <property type="match status" value="1"/>
</dbReference>
<dbReference type="PROSITE" id="PS51257">
    <property type="entry name" value="PROKAR_LIPOPROTEIN"/>
    <property type="match status" value="1"/>
</dbReference>
<comment type="caution">
    <text evidence="7">The sequence shown here is derived from an EMBL/GenBank/DDBJ whole genome shotgun (WGS) entry which is preliminary data.</text>
</comment>
<keyword evidence="4 5" id="KW-0720">Serine protease</keyword>
<dbReference type="GO" id="GO:0005615">
    <property type="term" value="C:extracellular space"/>
    <property type="evidence" value="ECO:0007669"/>
    <property type="project" value="TreeGrafter"/>
</dbReference>
<dbReference type="PANTHER" id="PTHR43806">
    <property type="entry name" value="PEPTIDASE S8"/>
    <property type="match status" value="1"/>
</dbReference>
<dbReference type="Gene3D" id="3.40.50.200">
    <property type="entry name" value="Peptidase S8/S53 domain"/>
    <property type="match status" value="1"/>
</dbReference>
<dbReference type="InterPro" id="IPR036852">
    <property type="entry name" value="Peptidase_S8/S53_dom_sf"/>
</dbReference>
<dbReference type="GO" id="GO:0004252">
    <property type="term" value="F:serine-type endopeptidase activity"/>
    <property type="evidence" value="ECO:0007669"/>
    <property type="project" value="UniProtKB-UniRule"/>
</dbReference>
<keyword evidence="8" id="KW-1185">Reference proteome</keyword>
<dbReference type="InterPro" id="IPR000209">
    <property type="entry name" value="Peptidase_S8/S53_dom"/>
</dbReference>
<comment type="similarity">
    <text evidence="1 5">Belongs to the peptidase S8 family.</text>
</comment>
<protein>
    <recommendedName>
        <fullName evidence="6">Peptidase S8/S53 domain-containing protein</fullName>
    </recommendedName>
</protein>
<dbReference type="PRINTS" id="PR00723">
    <property type="entry name" value="SUBTILISIN"/>
</dbReference>
<accession>A0A507DT71</accession>
<proteinExistence type="inferred from homology"/>
<evidence type="ECO:0000259" key="6">
    <source>
        <dbReference type="Pfam" id="PF00082"/>
    </source>
</evidence>
<organism evidence="7 8">
    <name type="scientific">Powellomyces hirtus</name>
    <dbReference type="NCBI Taxonomy" id="109895"/>
    <lineage>
        <taxon>Eukaryota</taxon>
        <taxon>Fungi</taxon>
        <taxon>Fungi incertae sedis</taxon>
        <taxon>Chytridiomycota</taxon>
        <taxon>Chytridiomycota incertae sedis</taxon>
        <taxon>Chytridiomycetes</taxon>
        <taxon>Spizellomycetales</taxon>
        <taxon>Powellomycetaceae</taxon>
        <taxon>Powellomyces</taxon>
    </lineage>
</organism>
<evidence type="ECO:0000256" key="3">
    <source>
        <dbReference type="ARBA" id="ARBA00022801"/>
    </source>
</evidence>
<keyword evidence="3 5" id="KW-0378">Hydrolase</keyword>
<dbReference type="AlphaFoldDB" id="A0A507DT71"/>
<evidence type="ECO:0000256" key="4">
    <source>
        <dbReference type="ARBA" id="ARBA00022825"/>
    </source>
</evidence>
<evidence type="ECO:0000313" key="7">
    <source>
        <dbReference type="EMBL" id="TPX54949.1"/>
    </source>
</evidence>
<evidence type="ECO:0000313" key="8">
    <source>
        <dbReference type="Proteomes" id="UP000318582"/>
    </source>
</evidence>
<dbReference type="InterPro" id="IPR023827">
    <property type="entry name" value="Peptidase_S8_Asp-AS"/>
</dbReference>
<feature type="active site" description="Charge relay system" evidence="5">
    <location>
        <position position="219"/>
    </location>
</feature>
<dbReference type="PROSITE" id="PS51892">
    <property type="entry name" value="SUBTILASE"/>
    <property type="match status" value="1"/>
</dbReference>
<evidence type="ECO:0000256" key="1">
    <source>
        <dbReference type="ARBA" id="ARBA00011073"/>
    </source>
</evidence>
<gene>
    <name evidence="7" type="ORF">PhCBS80983_g05670</name>
</gene>
<evidence type="ECO:0000256" key="2">
    <source>
        <dbReference type="ARBA" id="ARBA00022670"/>
    </source>
</evidence>
<dbReference type="InterPro" id="IPR034193">
    <property type="entry name" value="PCSK9_ProteinaseK-like"/>
</dbReference>
<sequence length="433" mass="46029">MPHKPSPHTQLIIRTSVTLLLLLLTSCLSYCYFYSTHPRSELLPSTSHPHPRLLAHCAHRQARYLVTFHSDHDKDLIDYGSAIVRREWEIGDAFRGASLMFGSTRECEAFWEMTAGVDARKGKGDFELTLPKGWMHVQVDCMAAIGAVQTDPPWNLDRIDQRDLPLDGSYTYPDPAGAGVDIYVVDTGININHTEFEGRARWGTTTRSDNPVDYDDNGHGSHVAGIASGKTYGASKAATLIAVKALGEEGLGPYSDVIDALVWIGRVAPRTGRPSIVNLSIEGEDSATLNAAVLALLSLSIHVVCATGNSGQNACEVSPSAMTRTNAVVSVGAMDSGDVVANFSNFGPCVTLLAPGVNIRSVLGSSNDDTILMSGTSMAAPHGTIANFLSLNGVLGDSNATNATVPSDPAGMKEYLVAYTGSAVADVVNGARR</sequence>
<dbReference type="PROSITE" id="PS00137">
    <property type="entry name" value="SUBTILASE_HIS"/>
    <property type="match status" value="1"/>
</dbReference>
<dbReference type="PROSITE" id="PS00136">
    <property type="entry name" value="SUBTILASE_ASP"/>
    <property type="match status" value="1"/>
</dbReference>
<feature type="domain" description="Peptidase S8/S53" evidence="6">
    <location>
        <begin position="177"/>
        <end position="382"/>
    </location>
</feature>